<keyword evidence="1" id="KW-0812">Transmembrane</keyword>
<protein>
    <recommendedName>
        <fullName evidence="1">HVA22-like protein</fullName>
    </recommendedName>
</protein>
<evidence type="ECO:0000313" key="4">
    <source>
        <dbReference type="Proteomes" id="UP001472866"/>
    </source>
</evidence>
<dbReference type="EMBL" id="CP151505">
    <property type="protein sequence ID" value="WZN62104.1"/>
    <property type="molecule type" value="Genomic_DNA"/>
</dbReference>
<comment type="subcellular location">
    <subcellularLocation>
        <location evidence="1">Membrane</location>
        <topology evidence="1">Multi-pass membrane protein</topology>
    </subcellularLocation>
</comment>
<organism evidence="2">
    <name type="scientific">Chloropicon roscoffensis</name>
    <dbReference type="NCBI Taxonomy" id="1461544"/>
    <lineage>
        <taxon>Eukaryota</taxon>
        <taxon>Viridiplantae</taxon>
        <taxon>Chlorophyta</taxon>
        <taxon>Chloropicophyceae</taxon>
        <taxon>Chloropicales</taxon>
        <taxon>Chloropicaceae</taxon>
        <taxon>Chloropicon</taxon>
    </lineage>
</organism>
<dbReference type="AlphaFoldDB" id="A0A7S3FR35"/>
<evidence type="ECO:0000256" key="1">
    <source>
        <dbReference type="RuleBase" id="RU362006"/>
    </source>
</evidence>
<dbReference type="InterPro" id="IPR004345">
    <property type="entry name" value="TB2_DP1_HVA22"/>
</dbReference>
<feature type="transmembrane region" description="Helical" evidence="1">
    <location>
        <begin position="6"/>
        <end position="26"/>
    </location>
</feature>
<keyword evidence="4" id="KW-1185">Reference proteome</keyword>
<keyword evidence="1" id="KW-1133">Transmembrane helix</keyword>
<comment type="similarity">
    <text evidence="1">Belongs to the DP1 family.</text>
</comment>
<proteinExistence type="inferred from homology"/>
<gene>
    <name evidence="2" type="ORF">CROS1456_LOCUS7585</name>
    <name evidence="3" type="ORF">HKI87_05g36400</name>
</gene>
<reference evidence="3 4" key="2">
    <citation type="submission" date="2024-03" db="EMBL/GenBank/DDBJ databases">
        <title>Complete genome sequence of the green alga Chloropicon roscoffensis RCC1871.</title>
        <authorList>
            <person name="Lemieux C."/>
            <person name="Pombert J.-F."/>
            <person name="Otis C."/>
            <person name="Turmel M."/>
        </authorList>
    </citation>
    <scope>NUCLEOTIDE SEQUENCE [LARGE SCALE GENOMIC DNA]</scope>
    <source>
        <strain evidence="3 4">RCC1871</strain>
    </source>
</reference>
<dbReference type="Pfam" id="PF03134">
    <property type="entry name" value="TB2_DP1_HVA22"/>
    <property type="match status" value="1"/>
</dbReference>
<accession>A0A7S3FR35</accession>
<dbReference type="EMBL" id="HBHZ01009885">
    <property type="protein sequence ID" value="CAE0194494.1"/>
    <property type="molecule type" value="Transcribed_RNA"/>
</dbReference>
<keyword evidence="1" id="KW-0472">Membrane</keyword>
<dbReference type="GO" id="GO:0016020">
    <property type="term" value="C:membrane"/>
    <property type="evidence" value="ECO:0007669"/>
    <property type="project" value="UniProtKB-SubCell"/>
</dbReference>
<evidence type="ECO:0000313" key="2">
    <source>
        <dbReference type="EMBL" id="CAE0194494.1"/>
    </source>
</evidence>
<sequence>MGLLNALVFKPLFVLVGFLYPTYQSYKALESNRTDAAAEWLTYWVTFSLFTVIELVGGSLLSWIPFYSFLKLGFLSWLLLPKFKGASKLYQSGVQPLIRKHEAKIDQGLNQGYETAMSFQKNGLAAITQRFTSSGQRTN</sequence>
<feature type="transmembrane region" description="Helical" evidence="1">
    <location>
        <begin position="38"/>
        <end position="57"/>
    </location>
</feature>
<evidence type="ECO:0000313" key="3">
    <source>
        <dbReference type="EMBL" id="WZN62104.1"/>
    </source>
</evidence>
<reference evidence="2" key="1">
    <citation type="submission" date="2021-01" db="EMBL/GenBank/DDBJ databases">
        <authorList>
            <person name="Corre E."/>
            <person name="Pelletier E."/>
            <person name="Niang G."/>
            <person name="Scheremetjew M."/>
            <person name="Finn R."/>
            <person name="Kale V."/>
            <person name="Holt S."/>
            <person name="Cochrane G."/>
            <person name="Meng A."/>
            <person name="Brown T."/>
            <person name="Cohen L."/>
        </authorList>
    </citation>
    <scope>NUCLEOTIDE SEQUENCE</scope>
    <source>
        <strain evidence="2">RCC1871</strain>
    </source>
</reference>
<dbReference type="PANTHER" id="PTHR12300">
    <property type="entry name" value="HVA22-LIKE PROTEINS"/>
    <property type="match status" value="1"/>
</dbReference>
<name>A0A7S3FR35_9CHLO</name>
<dbReference type="Proteomes" id="UP001472866">
    <property type="component" value="Chromosome 05"/>
</dbReference>